<evidence type="ECO:0000256" key="1">
    <source>
        <dbReference type="ARBA" id="ARBA00001974"/>
    </source>
</evidence>
<sequence>MWTNIIAVTVAVVGVLYWRSQRVEQFIIQENPDERYDYVIVGAGSAGCVLAARLSDVSSNKVLLLEAGGDPSGNAHVAVPAAALSLRNSKLDWSFRTVPQENSCRAHEGKRSMWPRGRMLGGSSGMNSMMYIRGNKRDFDLWEKMGAKGWSYEDVLPYFKKSEDNQNEEYVKSGYHGSGGPWTISDASYTELADIFLNAAKELGYKLGNVNGENQEVFMKSQGNIKDGKRWSTAEAYLRPAMHRRNLHIAINTLVTKINFDGKKATGVTFIHGAEKKTVHVSKEVILSAGSIGSPHILMLSGVGPKDHLTKFNIPTVVDLPVGQHLQEHPGVFYPEFWIDKPLSITKDILNSWQAALKYMLFGKGPLAYHMLDAVGFVKTRAADPRLDLPDIEIQFLPFGIDFETDETVYNLVGFTRNFIKAYNFSEHKSRPVISLMAFLLHPKSVGQLRLQSPDAFDPPEIDPNYFEDDTDVKSLVEGIKITVKFAETKAFQAIGAKLRDQIVPGCEKHAYKSDSYWDCAVRTVTATIYHPTGTCKMGAANDQTAVVDPQLRVRGLRGLRVVDASIMPEIVSGNIQAATVMVAEKAADMILLGA</sequence>
<keyword evidence="4 5" id="KW-0274">FAD</keyword>
<evidence type="ECO:0000256" key="3">
    <source>
        <dbReference type="ARBA" id="ARBA00022630"/>
    </source>
</evidence>
<keyword evidence="8" id="KW-1185">Reference proteome</keyword>
<dbReference type="PROSITE" id="PS00623">
    <property type="entry name" value="GMC_OXRED_1"/>
    <property type="match status" value="1"/>
</dbReference>
<dbReference type="Pfam" id="PF00732">
    <property type="entry name" value="GMC_oxred_N"/>
    <property type="match status" value="1"/>
</dbReference>
<comment type="cofactor">
    <cofactor evidence="1">
        <name>FAD</name>
        <dbReference type="ChEBI" id="CHEBI:57692"/>
    </cofactor>
</comment>
<keyword evidence="3 5" id="KW-0285">Flavoprotein</keyword>
<gene>
    <name evidence="9" type="primary">LOC106804924</name>
</gene>
<dbReference type="SUPFAM" id="SSF54373">
    <property type="entry name" value="FAD-linked reductases, C-terminal domain"/>
    <property type="match status" value="1"/>
</dbReference>
<dbReference type="PANTHER" id="PTHR11552:SF147">
    <property type="entry name" value="CHOLINE DEHYDROGENASE, MITOCHONDRIAL"/>
    <property type="match status" value="1"/>
</dbReference>
<reference evidence="9" key="1">
    <citation type="submission" date="2025-08" db="UniProtKB">
        <authorList>
            <consortium name="RefSeq"/>
        </authorList>
    </citation>
    <scope>IDENTIFICATION</scope>
</reference>
<comment type="similarity">
    <text evidence="2 5">Belongs to the GMC oxidoreductase family.</text>
</comment>
<proteinExistence type="inferred from homology"/>
<dbReference type="RefSeq" id="XP_014661818.1">
    <property type="nucleotide sequence ID" value="XM_014806332.1"/>
</dbReference>
<evidence type="ECO:0000256" key="5">
    <source>
        <dbReference type="RuleBase" id="RU003968"/>
    </source>
</evidence>
<dbReference type="InterPro" id="IPR012132">
    <property type="entry name" value="GMC_OxRdtase"/>
</dbReference>
<dbReference type="PROSITE" id="PS00624">
    <property type="entry name" value="GMC_OXRED_2"/>
    <property type="match status" value="1"/>
</dbReference>
<evidence type="ECO:0000259" key="6">
    <source>
        <dbReference type="PROSITE" id="PS00623"/>
    </source>
</evidence>
<evidence type="ECO:0000313" key="8">
    <source>
        <dbReference type="Proteomes" id="UP000695022"/>
    </source>
</evidence>
<feature type="domain" description="Glucose-methanol-choline oxidoreductase N-terminal" evidence="6">
    <location>
        <begin position="117"/>
        <end position="140"/>
    </location>
</feature>
<organism evidence="8 9">
    <name type="scientific">Priapulus caudatus</name>
    <name type="common">Priapulid worm</name>
    <dbReference type="NCBI Taxonomy" id="37621"/>
    <lineage>
        <taxon>Eukaryota</taxon>
        <taxon>Metazoa</taxon>
        <taxon>Ecdysozoa</taxon>
        <taxon>Scalidophora</taxon>
        <taxon>Priapulida</taxon>
        <taxon>Priapulimorpha</taxon>
        <taxon>Priapulimorphida</taxon>
        <taxon>Priapulidae</taxon>
        <taxon>Priapulus</taxon>
    </lineage>
</organism>
<dbReference type="Gene3D" id="3.30.560.10">
    <property type="entry name" value="Glucose Oxidase, domain 3"/>
    <property type="match status" value="1"/>
</dbReference>
<protein>
    <submittedName>
        <fullName evidence="9">Glucose dehydrogenase [FAD, quinone]-like</fullName>
    </submittedName>
</protein>
<feature type="domain" description="Glucose-methanol-choline oxidoreductase N-terminal" evidence="7">
    <location>
        <begin position="290"/>
        <end position="304"/>
    </location>
</feature>
<evidence type="ECO:0000313" key="9">
    <source>
        <dbReference type="RefSeq" id="XP_014661818.1"/>
    </source>
</evidence>
<dbReference type="GeneID" id="106804924"/>
<accession>A0ABM1DPE7</accession>
<dbReference type="InterPro" id="IPR007867">
    <property type="entry name" value="GMC_OxRtase_C"/>
</dbReference>
<dbReference type="Proteomes" id="UP000695022">
    <property type="component" value="Unplaced"/>
</dbReference>
<name>A0ABM1DPE7_PRICU</name>
<dbReference type="PIRSF" id="PIRSF000137">
    <property type="entry name" value="Alcohol_oxidase"/>
    <property type="match status" value="1"/>
</dbReference>
<dbReference type="PANTHER" id="PTHR11552">
    <property type="entry name" value="GLUCOSE-METHANOL-CHOLINE GMC OXIDOREDUCTASE"/>
    <property type="match status" value="1"/>
</dbReference>
<dbReference type="InterPro" id="IPR036188">
    <property type="entry name" value="FAD/NAD-bd_sf"/>
</dbReference>
<dbReference type="Pfam" id="PF05199">
    <property type="entry name" value="GMC_oxred_C"/>
    <property type="match status" value="1"/>
</dbReference>
<dbReference type="InterPro" id="IPR000172">
    <property type="entry name" value="GMC_OxRdtase_N"/>
</dbReference>
<evidence type="ECO:0000259" key="7">
    <source>
        <dbReference type="PROSITE" id="PS00624"/>
    </source>
</evidence>
<evidence type="ECO:0000256" key="4">
    <source>
        <dbReference type="ARBA" id="ARBA00022827"/>
    </source>
</evidence>
<dbReference type="Gene3D" id="3.50.50.60">
    <property type="entry name" value="FAD/NAD(P)-binding domain"/>
    <property type="match status" value="1"/>
</dbReference>
<evidence type="ECO:0000256" key="2">
    <source>
        <dbReference type="ARBA" id="ARBA00010790"/>
    </source>
</evidence>
<dbReference type="SUPFAM" id="SSF51905">
    <property type="entry name" value="FAD/NAD(P)-binding domain"/>
    <property type="match status" value="1"/>
</dbReference>